<protein>
    <recommendedName>
        <fullName evidence="2">DUF6830 domain-containing protein</fullName>
    </recommendedName>
</protein>
<dbReference type="OrthoDB" id="3232986at2759"/>
<dbReference type="Pfam" id="PF20722">
    <property type="entry name" value="DUF6830"/>
    <property type="match status" value="1"/>
</dbReference>
<evidence type="ECO:0000256" key="1">
    <source>
        <dbReference type="SAM" id="MobiDB-lite"/>
    </source>
</evidence>
<dbReference type="InterPro" id="IPR049233">
    <property type="entry name" value="DUF6830"/>
</dbReference>
<dbReference type="AlphaFoldDB" id="A0A9P7DDZ6"/>
<keyword evidence="4" id="KW-1185">Reference proteome</keyword>
<evidence type="ECO:0000259" key="2">
    <source>
        <dbReference type="Pfam" id="PF20722"/>
    </source>
</evidence>
<feature type="compositionally biased region" description="Basic and acidic residues" evidence="1">
    <location>
        <begin position="518"/>
        <end position="527"/>
    </location>
</feature>
<sequence>MDTNLDGEFLDTAGDLPPSNEEWYEGAAKCYSQDGLTFLDLFDADEHAEYRKENLFYPFTSREEWEVADFLLRSALSMAAIDKLLQLSMIKRLKLSFNNAKDLRGQAEMLPKGPSWKCQVIPSLHGMKSPIRLFWRDPVECLESLFSNPLFHDQLDFVPHCVYKTAAQLLRVYSEWLTGDAVWSIQDQLPQGATVLGTVLSSDKTNITTMTGARVAHPLLLGLANIHMHTRTKLSSKVFMLTALLPIPQYLHPNQRMRGMLEDCLIHECLSIVLQPLMKAAELGIMMSDPVGNICHCFTPLAAYIQLTSIDVDPNDLEGFFAACAEFWLNGVFVPFWKGWPLSDPAIFLTPEALHHWHKQFYDYDMQWCLAVLGAPEFDFQFSILQPITGYRHFPNRISKLKQVMGRVHRDIQCYIVGLIAGAAPHRFVIAIHALMDIRYLAQSPEPDNNLLASIDRSLALFHDNKDVIMTLGARMGAKRVIDNWHIPKLELMQSITTSTCQVGALIQWSADATEHAHVSEIKDPARRTNNNDYDPQICHHLDQEEKLRRFAVATSLKSSPTDPNLEELCEDEGDEDKDKDKEENGENDEPMDPRTALLEELNHTHTTSNYFSKIRMSAATRHGIPQAHPPRTFLAGSTAVHLNCNPTYTGLKIDKVADQFNIPDLWHALSDFFQCNVRNGDGVFGVGVPRRLLIDRPLNIPFEHVQVWHTVRLQQACLHDPSIVLPAQTMHASPACPGWPKGRQDVAIFNINSAHDWPESGLMGHAVCELQLIMRPIPRRGSRITWHDRYLCYVRSFKIGVVDPVTKMHTLTHTKHVNGTLVGDIVPLTQIRAFISIIPKLGAAADPRLTKSTSAHYHSSFYLNKYFDKQIYDSLYYALQG</sequence>
<accession>A0A9P7DDZ6</accession>
<dbReference type="GeneID" id="64592046"/>
<gene>
    <name evidence="3" type="ORF">HD556DRAFT_1242453</name>
</gene>
<feature type="compositionally biased region" description="Acidic residues" evidence="1">
    <location>
        <begin position="565"/>
        <end position="576"/>
    </location>
</feature>
<dbReference type="InterPro" id="IPR041078">
    <property type="entry name" value="Plavaka"/>
</dbReference>
<proteinExistence type="predicted"/>
<comment type="caution">
    <text evidence="3">The sequence shown here is derived from an EMBL/GenBank/DDBJ whole genome shotgun (WGS) entry which is preliminary data.</text>
</comment>
<dbReference type="Proteomes" id="UP000719766">
    <property type="component" value="Unassembled WGS sequence"/>
</dbReference>
<feature type="domain" description="DUF6830" evidence="2">
    <location>
        <begin position="610"/>
        <end position="770"/>
    </location>
</feature>
<evidence type="ECO:0000313" key="3">
    <source>
        <dbReference type="EMBL" id="KAG1790321.1"/>
    </source>
</evidence>
<feature type="region of interest" description="Disordered" evidence="1">
    <location>
        <begin position="556"/>
        <end position="594"/>
    </location>
</feature>
<evidence type="ECO:0000313" key="4">
    <source>
        <dbReference type="Proteomes" id="UP000719766"/>
    </source>
</evidence>
<dbReference type="RefSeq" id="XP_041157293.1">
    <property type="nucleotide sequence ID" value="XM_041298282.1"/>
</dbReference>
<feature type="region of interest" description="Disordered" evidence="1">
    <location>
        <begin position="518"/>
        <end position="537"/>
    </location>
</feature>
<reference evidence="3" key="1">
    <citation type="journal article" date="2020" name="New Phytol.">
        <title>Comparative genomics reveals dynamic genome evolution in host specialist ectomycorrhizal fungi.</title>
        <authorList>
            <person name="Lofgren L.A."/>
            <person name="Nguyen N.H."/>
            <person name="Vilgalys R."/>
            <person name="Ruytinx J."/>
            <person name="Liao H.L."/>
            <person name="Branco S."/>
            <person name="Kuo A."/>
            <person name="LaButti K."/>
            <person name="Lipzen A."/>
            <person name="Andreopoulos W."/>
            <person name="Pangilinan J."/>
            <person name="Riley R."/>
            <person name="Hundley H."/>
            <person name="Na H."/>
            <person name="Barry K."/>
            <person name="Grigoriev I.V."/>
            <person name="Stajich J.E."/>
            <person name="Kennedy P.G."/>
        </authorList>
    </citation>
    <scope>NUCLEOTIDE SEQUENCE</scope>
    <source>
        <strain evidence="3">S12</strain>
    </source>
</reference>
<dbReference type="Pfam" id="PF18759">
    <property type="entry name" value="Plavaka"/>
    <property type="match status" value="2"/>
</dbReference>
<dbReference type="EMBL" id="JABBWE010000051">
    <property type="protein sequence ID" value="KAG1790321.1"/>
    <property type="molecule type" value="Genomic_DNA"/>
</dbReference>
<organism evidence="3 4">
    <name type="scientific">Suillus plorans</name>
    <dbReference type="NCBI Taxonomy" id="116603"/>
    <lineage>
        <taxon>Eukaryota</taxon>
        <taxon>Fungi</taxon>
        <taxon>Dikarya</taxon>
        <taxon>Basidiomycota</taxon>
        <taxon>Agaricomycotina</taxon>
        <taxon>Agaricomycetes</taxon>
        <taxon>Agaricomycetidae</taxon>
        <taxon>Boletales</taxon>
        <taxon>Suillineae</taxon>
        <taxon>Suillaceae</taxon>
        <taxon>Suillus</taxon>
    </lineage>
</organism>
<name>A0A9P7DDZ6_9AGAM</name>